<dbReference type="PANTHER" id="PTHR43876:SF7">
    <property type="entry name" value="UBIQUINONE BIOSYNTHESIS MONOOXYGENASE COQ6, MITOCHONDRIAL"/>
    <property type="match status" value="1"/>
</dbReference>
<dbReference type="GO" id="GO:0071949">
    <property type="term" value="F:FAD binding"/>
    <property type="evidence" value="ECO:0007669"/>
    <property type="project" value="InterPro"/>
</dbReference>
<evidence type="ECO:0000256" key="7">
    <source>
        <dbReference type="ARBA" id="ARBA00023002"/>
    </source>
</evidence>
<dbReference type="PANTHER" id="PTHR43876">
    <property type="entry name" value="UBIQUINONE BIOSYNTHESIS MONOOXYGENASE COQ6, MITOCHONDRIAL"/>
    <property type="match status" value="1"/>
</dbReference>
<evidence type="ECO:0000256" key="1">
    <source>
        <dbReference type="ARBA" id="ARBA00001974"/>
    </source>
</evidence>
<dbReference type="FunFam" id="3.50.50.60:FF:000021">
    <property type="entry name" value="Ubiquinone biosynthesis monooxygenase COQ6"/>
    <property type="match status" value="1"/>
</dbReference>
<keyword evidence="9 11" id="KW-0496">Mitochondrion</keyword>
<dbReference type="Pfam" id="PF01494">
    <property type="entry name" value="FAD_binding_3"/>
    <property type="match status" value="1"/>
</dbReference>
<dbReference type="EMBL" id="SWFT01000137">
    <property type="protein sequence ID" value="KAA8898710.1"/>
    <property type="molecule type" value="Genomic_DNA"/>
</dbReference>
<evidence type="ECO:0000256" key="5">
    <source>
        <dbReference type="ARBA" id="ARBA00022792"/>
    </source>
</evidence>
<dbReference type="GO" id="GO:0120538">
    <property type="term" value="F:2-methoxy-6-polyprenolphenol 4-hydroxylase activity"/>
    <property type="evidence" value="ECO:0007669"/>
    <property type="project" value="UniProtKB-EC"/>
</dbReference>
<feature type="domain" description="FAD-binding" evidence="12">
    <location>
        <begin position="21"/>
        <end position="394"/>
    </location>
</feature>
<dbReference type="SUPFAM" id="SSF51905">
    <property type="entry name" value="FAD/NAD(P)-binding domain"/>
    <property type="match status" value="1"/>
</dbReference>
<dbReference type="InterPro" id="IPR000689">
    <property type="entry name" value="UbQ_mOase_COQ6"/>
</dbReference>
<keyword evidence="5 11" id="KW-0999">Mitochondrion inner membrane</keyword>
<protein>
    <recommendedName>
        <fullName evidence="11">Ubiquinone biosynthesis monooxygenase COQ6, mitochondrial</fullName>
        <ecNumber evidence="11">1.14.15.45</ecNumber>
    </recommendedName>
    <alternativeName>
        <fullName evidence="11">2-methoxy-6-polyprenolphenol 4-hydroxylase</fullName>
        <ecNumber evidence="11">1.14.15.46</ecNumber>
    </alternativeName>
</protein>
<dbReference type="HAMAP" id="MF_03193">
    <property type="entry name" value="COQ6_monooxygenase"/>
    <property type="match status" value="1"/>
</dbReference>
<evidence type="ECO:0000313" key="14">
    <source>
        <dbReference type="Proteomes" id="UP000449547"/>
    </source>
</evidence>
<dbReference type="GO" id="GO:0031314">
    <property type="term" value="C:extrinsic component of mitochondrial inner membrane"/>
    <property type="evidence" value="ECO:0007669"/>
    <property type="project" value="UniProtKB-UniRule"/>
</dbReference>
<comment type="function">
    <text evidence="11">FAD-dependent monooxygenase required for two non-consecutive steps during ubiquinone biosynthesis. Required for the C5-ring hydroxylation during ubiquinone biosynthesis by catalyzing the hydroxylation of 4-hydroxy-3-(all-trans-polyprenyl)benzoic acid to 3,4-dihydroxy-5-(all-trans-polyprenyl)benzoic acid. Also acts downstream of coq4, for the C1-hydroxylation during ubiquinone biosynthesis by catalyzing the hydroxylation of 2-methoxy-6-(all-trans-polyprenyl)phenol to 2-methoxy-6-(all-trans-polyprenyl)benzene-1,4-diol. The electrons required for the hydroxylation reaction are funneled indirectly to coq6 from NADPH via a ferredoxin/ferredoxin reductase system.</text>
</comment>
<dbReference type="Gene3D" id="3.50.50.60">
    <property type="entry name" value="FAD/NAD(P)-binding domain"/>
    <property type="match status" value="2"/>
</dbReference>
<evidence type="ECO:0000256" key="8">
    <source>
        <dbReference type="ARBA" id="ARBA00023033"/>
    </source>
</evidence>
<dbReference type="InterPro" id="IPR018168">
    <property type="entry name" value="Ubi_Hdrlase_CS"/>
</dbReference>
<dbReference type="EC" id="1.14.15.46" evidence="11"/>
<dbReference type="PRINTS" id="PR00420">
    <property type="entry name" value="RNGMNOXGNASE"/>
</dbReference>
<dbReference type="OMA" id="VKQMQVW"/>
<dbReference type="InterPro" id="IPR002938">
    <property type="entry name" value="FAD-bd"/>
</dbReference>
<comment type="subcellular location">
    <subcellularLocation>
        <location evidence="11">Mitochondrion inner membrane</location>
        <topology evidence="11">Peripheral membrane protein</topology>
        <orientation evidence="11">Matrix side</orientation>
    </subcellularLocation>
</comment>
<name>A0A642UGX0_DIURU</name>
<keyword evidence="10 11" id="KW-0472">Membrane</keyword>
<evidence type="ECO:0000256" key="11">
    <source>
        <dbReference type="HAMAP-Rule" id="MF_03193"/>
    </source>
</evidence>
<evidence type="ECO:0000256" key="2">
    <source>
        <dbReference type="ARBA" id="ARBA00005349"/>
    </source>
</evidence>
<keyword evidence="14" id="KW-1185">Reference proteome</keyword>
<dbReference type="NCBIfam" id="TIGR01988">
    <property type="entry name" value="Ubi-OHases"/>
    <property type="match status" value="1"/>
</dbReference>
<proteinExistence type="inferred from homology"/>
<comment type="cofactor">
    <cofactor evidence="1 11">
        <name>FAD</name>
        <dbReference type="ChEBI" id="CHEBI:57692"/>
    </cofactor>
</comment>
<evidence type="ECO:0000256" key="10">
    <source>
        <dbReference type="ARBA" id="ARBA00023136"/>
    </source>
</evidence>
<dbReference type="GO" id="GO:0106364">
    <property type="term" value="F:4-hydroxy-3-all-trans-polyprenylbenzoate oxygenase activity"/>
    <property type="evidence" value="ECO:0007669"/>
    <property type="project" value="UniProtKB-EC"/>
</dbReference>
<evidence type="ECO:0000256" key="9">
    <source>
        <dbReference type="ARBA" id="ARBA00023128"/>
    </source>
</evidence>
<dbReference type="OrthoDB" id="683240at2759"/>
<evidence type="ECO:0000256" key="6">
    <source>
        <dbReference type="ARBA" id="ARBA00022827"/>
    </source>
</evidence>
<dbReference type="PROSITE" id="PS01304">
    <property type="entry name" value="UBIH"/>
    <property type="match status" value="1"/>
</dbReference>
<evidence type="ECO:0000256" key="4">
    <source>
        <dbReference type="ARBA" id="ARBA00022688"/>
    </source>
</evidence>
<keyword evidence="6 11" id="KW-0274">FAD</keyword>
<keyword evidence="7 11" id="KW-0560">Oxidoreductase</keyword>
<dbReference type="FunFam" id="3.50.50.60:FF:000239">
    <property type="entry name" value="Ubiquinone biosynthesis monooxygenase COQ6, mitochondrial"/>
    <property type="match status" value="1"/>
</dbReference>
<keyword evidence="4 11" id="KW-0831">Ubiquinone biosynthesis</keyword>
<evidence type="ECO:0000313" key="13">
    <source>
        <dbReference type="EMBL" id="KAA8898710.1"/>
    </source>
</evidence>
<dbReference type="Proteomes" id="UP000449547">
    <property type="component" value="Unassembled WGS sequence"/>
</dbReference>
<dbReference type="InterPro" id="IPR051205">
    <property type="entry name" value="UbiH/COQ6_monooxygenase"/>
</dbReference>
<dbReference type="UniPathway" id="UPA00232"/>
<dbReference type="InterPro" id="IPR036188">
    <property type="entry name" value="FAD/NAD-bd_sf"/>
</dbReference>
<dbReference type="AlphaFoldDB" id="A0A642UGX0"/>
<dbReference type="InterPro" id="IPR010971">
    <property type="entry name" value="UbiH/COQ6"/>
</dbReference>
<comment type="similarity">
    <text evidence="2 11">Belongs to the UbiH/COQ6 family.</text>
</comment>
<evidence type="ECO:0000256" key="3">
    <source>
        <dbReference type="ARBA" id="ARBA00022630"/>
    </source>
</evidence>
<accession>A0A642UGX0</accession>
<sequence>MLRVLLRGLASAATPNRTFQDVVVIGGGPAGLSILTALNSSPKTQHLQTTLVEGGSLEPIRNFSVSPPEEYTNRVVSLTPKSVEFMNSVMGSWQFMNQDRIKFYNEIIAYDGQDSQTRIEFDGSTVNAGFMAVMAENINIQASLLDRLDQLAEEGVEFHIRDNTKVQSIEHGNEELDWPIIKLDDGSEIQTRLLIGADGYNSPARHYAQIQSRGWMYNRWGVVATVKMQFEDVRAVGWQRFLTTGPLAILPLTEDNATIVWSSTPELSNILIKCDPEIFPLLVTAAMRLEEVDLNYVYKLLEKDPSSKEAVKELNWRLSRINEQDVEYPAPVVDVVPKSRAKFPLKMSHADSYVAPRVALVGDAAHTIHPLAGQGLNMGQSDVAALIEALEAATTRGLDIGSTLALEPYMSNAWPANHALLGICDKLHKVFSSDFGPLVAVRGLGMRSLNWIPGVKDLMVKAISGR</sequence>
<comment type="catalytic activity">
    <reaction evidence="11">
        <text>a 2-methoxy-6-(all-trans-polyprenyl)phenol + 2 reduced [2Fe-2S]-[ferredoxin] + O2 + 2 H(+) = a 2-methoxy-6-(all-trans-polyprenyl)benzene-1,4-diol + 2 oxidized [2Fe-2S]-[ferredoxin] + H2O</text>
        <dbReference type="Rhea" id="RHEA:81183"/>
        <dbReference type="Rhea" id="RHEA-COMP:9551"/>
        <dbReference type="Rhea" id="RHEA-COMP:10000"/>
        <dbReference type="Rhea" id="RHEA-COMP:10001"/>
        <dbReference type="Rhea" id="RHEA-COMP:10858"/>
        <dbReference type="ChEBI" id="CHEBI:15377"/>
        <dbReference type="ChEBI" id="CHEBI:15378"/>
        <dbReference type="ChEBI" id="CHEBI:15379"/>
        <dbReference type="ChEBI" id="CHEBI:33737"/>
        <dbReference type="ChEBI" id="CHEBI:33738"/>
        <dbReference type="ChEBI" id="CHEBI:62731"/>
        <dbReference type="ChEBI" id="CHEBI:84166"/>
        <dbReference type="EC" id="1.14.15.46"/>
    </reaction>
</comment>
<dbReference type="GO" id="GO:0016712">
    <property type="term" value="F:oxidoreductase activity, acting on paired donors, with incorporation or reduction of molecular oxygen, reduced flavin or flavoprotein as one donor, and incorporation of one atom of oxygen"/>
    <property type="evidence" value="ECO:0007669"/>
    <property type="project" value="UniProtKB-UniRule"/>
</dbReference>
<keyword evidence="8 11" id="KW-0503">Monooxygenase</keyword>
<dbReference type="VEuPathDB" id="FungiDB:DIURU_004554"/>
<gene>
    <name evidence="11" type="primary">COQ6</name>
    <name evidence="13" type="ORF">DIURU_004554</name>
</gene>
<keyword evidence="3 11" id="KW-0285">Flavoprotein</keyword>
<evidence type="ECO:0000259" key="12">
    <source>
        <dbReference type="Pfam" id="PF01494"/>
    </source>
</evidence>
<comment type="subunit">
    <text evidence="11">Component of a multi-subunit COQ enzyme complex, composed of at least COQ3, COQ4, COQ5, COQ6, COQ7 and COQ9.</text>
</comment>
<reference evidence="13 14" key="1">
    <citation type="submission" date="2019-07" db="EMBL/GenBank/DDBJ databases">
        <title>Genome assembly of two rare yeast pathogens: Diutina rugosa and Trichomonascus ciferrii.</title>
        <authorList>
            <person name="Mixao V."/>
            <person name="Saus E."/>
            <person name="Hansen A."/>
            <person name="Lass-Flor C."/>
            <person name="Gabaldon T."/>
        </authorList>
    </citation>
    <scope>NUCLEOTIDE SEQUENCE [LARGE SCALE GENOMIC DNA]</scope>
    <source>
        <strain evidence="13 14">CBS 613</strain>
    </source>
</reference>
<comment type="caution">
    <text evidence="13">The sequence shown here is derived from an EMBL/GenBank/DDBJ whole genome shotgun (WGS) entry which is preliminary data.</text>
</comment>
<dbReference type="EC" id="1.14.15.45" evidence="11"/>
<comment type="catalytic activity">
    <reaction evidence="11">
        <text>a 4-hydroxy-3-(all-trans-polyprenyl)benzoate + 2 reduced [2Fe-2S]-[ferredoxin] + O2 + 2 H(+) = a 3,4-dihydroxy-5-(all-trans-polyprenyl)benzoate + 2 oxidized [2Fe-2S]-[ferredoxin] + H2O</text>
        <dbReference type="Rhea" id="RHEA:81195"/>
        <dbReference type="Rhea" id="RHEA-COMP:9514"/>
        <dbReference type="Rhea" id="RHEA-COMP:10000"/>
        <dbReference type="Rhea" id="RHEA-COMP:10001"/>
        <dbReference type="Rhea" id="RHEA-COMP:10930"/>
        <dbReference type="ChEBI" id="CHEBI:15377"/>
        <dbReference type="ChEBI" id="CHEBI:15378"/>
        <dbReference type="ChEBI" id="CHEBI:15379"/>
        <dbReference type="ChEBI" id="CHEBI:33737"/>
        <dbReference type="ChEBI" id="CHEBI:33738"/>
        <dbReference type="ChEBI" id="CHEBI:64694"/>
        <dbReference type="ChEBI" id="CHEBI:78396"/>
        <dbReference type="EC" id="1.14.15.45"/>
    </reaction>
</comment>
<organism evidence="13 14">
    <name type="scientific">Diutina rugosa</name>
    <name type="common">Yeast</name>
    <name type="synonym">Candida rugosa</name>
    <dbReference type="NCBI Taxonomy" id="5481"/>
    <lineage>
        <taxon>Eukaryota</taxon>
        <taxon>Fungi</taxon>
        <taxon>Dikarya</taxon>
        <taxon>Ascomycota</taxon>
        <taxon>Saccharomycotina</taxon>
        <taxon>Pichiomycetes</taxon>
        <taxon>Debaryomycetaceae</taxon>
        <taxon>Diutina</taxon>
    </lineage>
</organism>
<comment type="pathway">
    <text evidence="11">Cofactor biosynthesis; ubiquinone biosynthesis.</text>
</comment>